<dbReference type="OrthoDB" id="7784409at2"/>
<keyword evidence="8" id="KW-1185">Reference proteome</keyword>
<name>A0A285CRW0_9RHOB</name>
<dbReference type="RefSeq" id="WP_097030025.1">
    <property type="nucleotide sequence ID" value="NZ_OAOQ01000004.1"/>
</dbReference>
<gene>
    <name evidence="7" type="ORF">SAMN05878503_104217</name>
</gene>
<evidence type="ECO:0000256" key="4">
    <source>
        <dbReference type="ARBA" id="ARBA00023136"/>
    </source>
</evidence>
<evidence type="ECO:0000256" key="2">
    <source>
        <dbReference type="ARBA" id="ARBA00022692"/>
    </source>
</evidence>
<keyword evidence="4" id="KW-0472">Membrane</keyword>
<comment type="subcellular location">
    <subcellularLocation>
        <location evidence="1">Membrane</location>
        <topology evidence="1">Single-pass membrane protein</topology>
    </subcellularLocation>
</comment>
<dbReference type="GO" id="GO:0005886">
    <property type="term" value="C:plasma membrane"/>
    <property type="evidence" value="ECO:0007669"/>
    <property type="project" value="InterPro"/>
</dbReference>
<dbReference type="PANTHER" id="PTHR36985:SF1">
    <property type="entry name" value="TRANSLOCATION AND ASSEMBLY MODULE SUBUNIT TAMB"/>
    <property type="match status" value="1"/>
</dbReference>
<feature type="signal peptide" evidence="5">
    <location>
        <begin position="1"/>
        <end position="18"/>
    </location>
</feature>
<organism evidence="7 8">
    <name type="scientific">Cereibacter ovatus</name>
    <dbReference type="NCBI Taxonomy" id="439529"/>
    <lineage>
        <taxon>Bacteria</taxon>
        <taxon>Pseudomonadati</taxon>
        <taxon>Pseudomonadota</taxon>
        <taxon>Alphaproteobacteria</taxon>
        <taxon>Rhodobacterales</taxon>
        <taxon>Paracoccaceae</taxon>
        <taxon>Cereibacter</taxon>
    </lineage>
</organism>
<feature type="chain" id="PRO_5013080506" evidence="5">
    <location>
        <begin position="19"/>
        <end position="1175"/>
    </location>
</feature>
<evidence type="ECO:0000256" key="3">
    <source>
        <dbReference type="ARBA" id="ARBA00022989"/>
    </source>
</evidence>
<dbReference type="Proteomes" id="UP000219467">
    <property type="component" value="Unassembled WGS sequence"/>
</dbReference>
<dbReference type="InterPro" id="IPR007452">
    <property type="entry name" value="TamB_C"/>
</dbReference>
<evidence type="ECO:0000313" key="7">
    <source>
        <dbReference type="EMBL" id="SNX69788.1"/>
    </source>
</evidence>
<protein>
    <submittedName>
        <fullName evidence="7">Autotransporter secretion inner membrane protein TamB</fullName>
    </submittedName>
</protein>
<dbReference type="GO" id="GO:0097347">
    <property type="term" value="C:TAM protein secretion complex"/>
    <property type="evidence" value="ECO:0007669"/>
    <property type="project" value="TreeGrafter"/>
</dbReference>
<evidence type="ECO:0000313" key="8">
    <source>
        <dbReference type="Proteomes" id="UP000219467"/>
    </source>
</evidence>
<dbReference type="PANTHER" id="PTHR36985">
    <property type="entry name" value="TRANSLOCATION AND ASSEMBLY MODULE SUBUNIT TAMB"/>
    <property type="match status" value="1"/>
</dbReference>
<sequence>MRIILFLLWLFLPVAAFAQSEAEDRGFLQGLLEDTLSSAGREVRIEGFAGALSSRATIARLTIADDRGIWLTLNQVVLDWSRSALLRGQLSVSELTAAEIVLDRLPQGETPAAPSPEAAEFALPDLPVSVEIGRVAAPRLVLGQAVIGTPVVASVEAAGTLAGGKGQAQLLATRTDDTKGRITLAASYSNQSRILALDLDLTEAQGGIVTRLLDLPGTPPLDLTVKGTGPVTDYAADIRLATDGQDRLAGRVTVQGDGASGRDFTARVGGNVMPLFLPAYADFFGPDVRLDVAGTRATDGRLSLNRLLLTTQALRLDGSLTLAADGLPERIALQGTLAAADGQPVLLPLSGPPTRVGRAGLTIRYDATTGDRWTASAELSDLNRPEFSAAHLVLDGAGRIARNAGAATVDGALSYAAQGLRPADAALAAALGPEIGGRARFVWSQASDGLTLPEVTLDGQDYGLTSALSLSGLSSGFAASGTGAVRFQDLSRFAGLAGRPLQGRGNAEIAGSVALLGGAFDATGTINGTDLAIGQAEVDNLLTGDSRVTFSVLRDTGGTRLRDLTVTARRLSATASGMVATAGSELTADLAFTDLSDMGPGFGGALTARATLLGTADNARVTAEAVGRGLRVGQAQADRLLAGETRLTATVRLDRGRIGIESAVLRNPQLSLNARGTEGGAGRGFALDARLGNLALVAPQFPGPLTVTGTALPGPEGYRIDLRAQGPGGIDLRAKGAAAPNFSSVNIAATGSAQAALAGPFIQPRTISGPVRFDLRLNGRPSLGALSGRVTLVNGRLADPGFGLAVEALEGAGTLSDGRVQVDVSGRPANGGRIAVAGSVGLAPPLSADLAIDITRAVLRDPELYRTTADGRVTVTGPLTGGARIAGRIALDETEIRIPSTGFGGASGLDGLRHLNEPAPVHTTRARARMIPGEGGARSGGPRRPFPLDLVISAPDRIFIRGRGLDAELGGELRLAGTTANVVPSGAFNLIRGRLDILGKRLTLNEAQLQLEGDFVPYVRVLASTENDGITASVRLQGRANEPEVSFTSVPDLPQEEVLSRLLFGRGLDTISPLQAAQLAGAVATLAGRGGEGVIGRLRQGFGLDDLDVATDAEGSASVRAGKYVSDNVYTQVEVDQQGQSRINLNLDVRPGVTLRGSAGSSGNTSLGIFIERDY</sequence>
<evidence type="ECO:0000256" key="5">
    <source>
        <dbReference type="SAM" id="SignalP"/>
    </source>
</evidence>
<dbReference type="AlphaFoldDB" id="A0A285CRW0"/>
<dbReference type="GO" id="GO:0009306">
    <property type="term" value="P:protein secretion"/>
    <property type="evidence" value="ECO:0007669"/>
    <property type="project" value="InterPro"/>
</dbReference>
<evidence type="ECO:0000259" key="6">
    <source>
        <dbReference type="Pfam" id="PF04357"/>
    </source>
</evidence>
<proteinExistence type="predicted"/>
<feature type="domain" description="Translocation and assembly module TamB C-terminal" evidence="6">
    <location>
        <begin position="825"/>
        <end position="1175"/>
    </location>
</feature>
<accession>A0A285CRW0</accession>
<keyword evidence="2" id="KW-0812">Transmembrane</keyword>
<dbReference type="Pfam" id="PF04357">
    <property type="entry name" value="TamB"/>
    <property type="match status" value="1"/>
</dbReference>
<keyword evidence="3" id="KW-1133">Transmembrane helix</keyword>
<reference evidence="8" key="1">
    <citation type="submission" date="2017-08" db="EMBL/GenBank/DDBJ databases">
        <authorList>
            <person name="Varghese N."/>
            <person name="Submissions S."/>
        </authorList>
    </citation>
    <scope>NUCLEOTIDE SEQUENCE [LARGE SCALE GENOMIC DNA]</scope>
    <source>
        <strain evidence="8">JA234</strain>
    </source>
</reference>
<keyword evidence="5" id="KW-0732">Signal</keyword>
<dbReference type="EMBL" id="OAOQ01000004">
    <property type="protein sequence ID" value="SNX69788.1"/>
    <property type="molecule type" value="Genomic_DNA"/>
</dbReference>
<evidence type="ECO:0000256" key="1">
    <source>
        <dbReference type="ARBA" id="ARBA00004167"/>
    </source>
</evidence>